<organism evidence="2">
    <name type="scientific">Rhizophora mucronata</name>
    <name type="common">Asiatic mangrove</name>
    <dbReference type="NCBI Taxonomy" id="61149"/>
    <lineage>
        <taxon>Eukaryota</taxon>
        <taxon>Viridiplantae</taxon>
        <taxon>Streptophyta</taxon>
        <taxon>Embryophyta</taxon>
        <taxon>Tracheophyta</taxon>
        <taxon>Spermatophyta</taxon>
        <taxon>Magnoliopsida</taxon>
        <taxon>eudicotyledons</taxon>
        <taxon>Gunneridae</taxon>
        <taxon>Pentapetalae</taxon>
        <taxon>rosids</taxon>
        <taxon>fabids</taxon>
        <taxon>Malpighiales</taxon>
        <taxon>Rhizophoraceae</taxon>
        <taxon>Rhizophora</taxon>
    </lineage>
</organism>
<dbReference type="AlphaFoldDB" id="A0A2P2LRA5"/>
<feature type="chain" id="PRO_5015177629" evidence="1">
    <location>
        <begin position="21"/>
        <end position="117"/>
    </location>
</feature>
<feature type="signal peptide" evidence="1">
    <location>
        <begin position="1"/>
        <end position="20"/>
    </location>
</feature>
<dbReference type="EMBL" id="GGEC01040006">
    <property type="protein sequence ID" value="MBX20490.1"/>
    <property type="molecule type" value="Transcribed_RNA"/>
</dbReference>
<name>A0A2P2LRA5_RHIMU</name>
<evidence type="ECO:0000313" key="2">
    <source>
        <dbReference type="EMBL" id="MBX20490.1"/>
    </source>
</evidence>
<accession>A0A2P2LRA5</accession>
<proteinExistence type="predicted"/>
<sequence length="117" mass="13183">MATRQPLLLHFGVVAQTVTGAPLAVELNVMDDFGQKLLIDQKTGKFCPQIYLSGLLWFACGTCRRSRISPCISWDLGYNQAQQVSWTPLPIMDPCDLTRETRHPYQTLSSIRPKSPF</sequence>
<keyword evidence="1" id="KW-0732">Signal</keyword>
<evidence type="ECO:0000256" key="1">
    <source>
        <dbReference type="SAM" id="SignalP"/>
    </source>
</evidence>
<reference evidence="2" key="1">
    <citation type="submission" date="2018-02" db="EMBL/GenBank/DDBJ databases">
        <title>Rhizophora mucronata_Transcriptome.</title>
        <authorList>
            <person name="Meera S.P."/>
            <person name="Sreeshan A."/>
            <person name="Augustine A."/>
        </authorList>
    </citation>
    <scope>NUCLEOTIDE SEQUENCE</scope>
    <source>
        <tissue evidence="2">Leaf</tissue>
    </source>
</reference>
<protein>
    <submittedName>
        <fullName evidence="2">Uncharacterized protein</fullName>
    </submittedName>
</protein>